<dbReference type="InterPro" id="IPR040442">
    <property type="entry name" value="Pyrv_kinase-like_dom_sf"/>
</dbReference>
<comment type="caution">
    <text evidence="14">The sequence shown here is derived from an EMBL/GenBank/DDBJ whole genome shotgun (WGS) entry which is preliminary data.</text>
</comment>
<dbReference type="InterPro" id="IPR018523">
    <property type="entry name" value="Isocitrate_lyase_ph_CS"/>
</dbReference>
<keyword evidence="9 14" id="KW-0456">Lyase</keyword>
<comment type="pathway">
    <text evidence="2">Carbohydrate metabolism; glyoxylate cycle; (S)-malate from isocitrate: step 1/2.</text>
</comment>
<dbReference type="AlphaFoldDB" id="A0AAD5XVS2"/>
<dbReference type="PROSITE" id="PS00161">
    <property type="entry name" value="ISOCITRATE_LYASE"/>
    <property type="match status" value="1"/>
</dbReference>
<evidence type="ECO:0000313" key="15">
    <source>
        <dbReference type="Proteomes" id="UP001211065"/>
    </source>
</evidence>
<keyword evidence="8" id="KW-0816">Tricarboxylic acid cycle</keyword>
<organism evidence="14 15">
    <name type="scientific">Clydaea vesicula</name>
    <dbReference type="NCBI Taxonomy" id="447962"/>
    <lineage>
        <taxon>Eukaryota</taxon>
        <taxon>Fungi</taxon>
        <taxon>Fungi incertae sedis</taxon>
        <taxon>Chytridiomycota</taxon>
        <taxon>Chytridiomycota incertae sedis</taxon>
        <taxon>Chytridiomycetes</taxon>
        <taxon>Lobulomycetales</taxon>
        <taxon>Lobulomycetaceae</taxon>
        <taxon>Clydaea</taxon>
    </lineage>
</organism>
<reference evidence="14" key="1">
    <citation type="submission" date="2020-05" db="EMBL/GenBank/DDBJ databases">
        <title>Phylogenomic resolution of chytrid fungi.</title>
        <authorList>
            <person name="Stajich J.E."/>
            <person name="Amses K."/>
            <person name="Simmons R."/>
            <person name="Seto K."/>
            <person name="Myers J."/>
            <person name="Bonds A."/>
            <person name="Quandt C.A."/>
            <person name="Barry K."/>
            <person name="Liu P."/>
            <person name="Grigoriev I."/>
            <person name="Longcore J.E."/>
            <person name="James T.Y."/>
        </authorList>
    </citation>
    <scope>NUCLEOTIDE SEQUENCE</scope>
    <source>
        <strain evidence="14">JEL0476</strain>
    </source>
</reference>
<evidence type="ECO:0000256" key="11">
    <source>
        <dbReference type="ARBA" id="ARBA00042127"/>
    </source>
</evidence>
<dbReference type="GO" id="GO:0004451">
    <property type="term" value="F:isocitrate lyase activity"/>
    <property type="evidence" value="ECO:0007669"/>
    <property type="project" value="UniProtKB-EC"/>
</dbReference>
<evidence type="ECO:0000256" key="12">
    <source>
        <dbReference type="ARBA" id="ARBA00042323"/>
    </source>
</evidence>
<comment type="catalytic activity">
    <reaction evidence="1">
        <text>(2S,3R)-3-hydroxybutane-1,2,3-tricarboxylate = pyruvate + succinate</text>
        <dbReference type="Rhea" id="RHEA:16809"/>
        <dbReference type="ChEBI" id="CHEBI:15361"/>
        <dbReference type="ChEBI" id="CHEBI:30031"/>
        <dbReference type="ChEBI" id="CHEBI:57429"/>
        <dbReference type="EC" id="4.1.3.30"/>
    </reaction>
</comment>
<proteinExistence type="inferred from homology"/>
<feature type="active site" description="Proton acceptor" evidence="13">
    <location>
        <position position="22"/>
    </location>
</feature>
<comment type="similarity">
    <text evidence="3">Belongs to the isocitrate lyase/PEP mutase superfamily. Isocitrate lyase family.</text>
</comment>
<dbReference type="PANTHER" id="PTHR21631:SF3">
    <property type="entry name" value="BIFUNCTIONAL GLYOXYLATE CYCLE PROTEIN"/>
    <property type="match status" value="1"/>
</dbReference>
<dbReference type="Gene3D" id="3.20.20.60">
    <property type="entry name" value="Phosphoenolpyruvate-binding domains"/>
    <property type="match status" value="1"/>
</dbReference>
<dbReference type="SUPFAM" id="SSF51621">
    <property type="entry name" value="Phosphoenolpyruvate/pyruvate domain"/>
    <property type="match status" value="1"/>
</dbReference>
<sequence length="351" mass="39145">MFVERGAAGVHLEDQSPGTKKCGHMAGKVLVPIQEHINRLVAVRLQFDIMGVENVIVARTDAEAADLLTSNIDKRDHPFIVGSTNPDQEALVNVMEDARAAGKTGAALQQVEEDWKKAANLKLYSDAVLDVLKADKSKAKHVDDWKKKIDTLSHSEARKLAKSYGVDIFWCWDLPRTREGYYRYRGGTKCCIARAVAYSPYCDLLWMETKKPIFDQAKEFQEGVHKKCPGKMLSYNLSPSFNWDAAGMSDKEIGGFCDKLGSLGFVWQFITLAGFHSNALITDMFAKDFSKRGMLAYVEGIQRKEREHGVETLTHQKWSGADYYDNLMKTVQGGVSSTAALGKGATEDQFK</sequence>
<evidence type="ECO:0000256" key="5">
    <source>
        <dbReference type="ARBA" id="ARBA00012909"/>
    </source>
</evidence>
<evidence type="ECO:0000256" key="6">
    <source>
        <dbReference type="ARBA" id="ARBA00017446"/>
    </source>
</evidence>
<keyword evidence="7" id="KW-0329">Glyoxylate bypass</keyword>
<evidence type="ECO:0000256" key="3">
    <source>
        <dbReference type="ARBA" id="ARBA00005704"/>
    </source>
</evidence>
<evidence type="ECO:0000313" key="14">
    <source>
        <dbReference type="EMBL" id="KAJ3202294.1"/>
    </source>
</evidence>
<dbReference type="PIRSF" id="PIRSF001362">
    <property type="entry name" value="Isocit_lyase"/>
    <property type="match status" value="1"/>
</dbReference>
<accession>A0AAD5XVS2</accession>
<dbReference type="Gene3D" id="1.10.10.850">
    <property type="match status" value="1"/>
</dbReference>
<dbReference type="GO" id="GO:0006099">
    <property type="term" value="P:tricarboxylic acid cycle"/>
    <property type="evidence" value="ECO:0007669"/>
    <property type="project" value="UniProtKB-KW"/>
</dbReference>
<dbReference type="PANTHER" id="PTHR21631">
    <property type="entry name" value="ISOCITRATE LYASE/MALATE SYNTHASE"/>
    <property type="match status" value="1"/>
</dbReference>
<evidence type="ECO:0000256" key="1">
    <source>
        <dbReference type="ARBA" id="ARBA00001050"/>
    </source>
</evidence>
<gene>
    <name evidence="14" type="primary">ICL1_2</name>
    <name evidence="14" type="ORF">HK099_001900</name>
</gene>
<name>A0AAD5XVS2_9FUNG</name>
<evidence type="ECO:0000256" key="2">
    <source>
        <dbReference type="ARBA" id="ARBA00004793"/>
    </source>
</evidence>
<dbReference type="FunFam" id="1.10.10.850:FF:000001">
    <property type="entry name" value="Isocitrate lyase"/>
    <property type="match status" value="1"/>
</dbReference>
<protein>
    <recommendedName>
        <fullName evidence="6">Isocitrate lyase</fullName>
        <ecNumber evidence="5">4.1.3.1</ecNumber>
        <ecNumber evidence="4">4.1.3.30</ecNumber>
    </recommendedName>
    <alternativeName>
        <fullName evidence="11">Methylisocitrate lyase</fullName>
    </alternativeName>
    <alternativeName>
        <fullName evidence="12">Threo-D(S)-isocitrate glyoxylate-lyase</fullName>
    </alternativeName>
</protein>
<evidence type="ECO:0000256" key="7">
    <source>
        <dbReference type="ARBA" id="ARBA00022435"/>
    </source>
</evidence>
<dbReference type="Pfam" id="PF00463">
    <property type="entry name" value="ICL"/>
    <property type="match status" value="1"/>
</dbReference>
<keyword evidence="15" id="KW-1185">Reference proteome</keyword>
<dbReference type="NCBIfam" id="TIGR01346">
    <property type="entry name" value="isocit_lyase"/>
    <property type="match status" value="1"/>
</dbReference>
<dbReference type="Proteomes" id="UP001211065">
    <property type="component" value="Unassembled WGS sequence"/>
</dbReference>
<evidence type="ECO:0000256" key="10">
    <source>
        <dbReference type="ARBA" id="ARBA00023531"/>
    </source>
</evidence>
<dbReference type="GO" id="GO:0006097">
    <property type="term" value="P:glyoxylate cycle"/>
    <property type="evidence" value="ECO:0007669"/>
    <property type="project" value="UniProtKB-KW"/>
</dbReference>
<dbReference type="EC" id="4.1.3.30" evidence="4"/>
<evidence type="ECO:0000256" key="4">
    <source>
        <dbReference type="ARBA" id="ARBA00012260"/>
    </source>
</evidence>
<dbReference type="EC" id="4.1.3.1" evidence="5"/>
<comment type="catalytic activity">
    <reaction evidence="10">
        <text>D-threo-isocitrate = glyoxylate + succinate</text>
        <dbReference type="Rhea" id="RHEA:13245"/>
        <dbReference type="ChEBI" id="CHEBI:15562"/>
        <dbReference type="ChEBI" id="CHEBI:30031"/>
        <dbReference type="ChEBI" id="CHEBI:36655"/>
        <dbReference type="EC" id="4.1.3.1"/>
    </reaction>
</comment>
<dbReference type="GO" id="GO:0046421">
    <property type="term" value="F:methylisocitrate lyase activity"/>
    <property type="evidence" value="ECO:0007669"/>
    <property type="project" value="UniProtKB-EC"/>
</dbReference>
<evidence type="ECO:0000256" key="13">
    <source>
        <dbReference type="PIRSR" id="PIRSR001362-1"/>
    </source>
</evidence>
<dbReference type="InterPro" id="IPR006254">
    <property type="entry name" value="Isocitrate_lyase"/>
</dbReference>
<dbReference type="EMBL" id="JADGJW010001592">
    <property type="protein sequence ID" value="KAJ3202294.1"/>
    <property type="molecule type" value="Genomic_DNA"/>
</dbReference>
<dbReference type="InterPro" id="IPR015813">
    <property type="entry name" value="Pyrv/PenolPyrv_kinase-like_dom"/>
</dbReference>
<evidence type="ECO:0000256" key="8">
    <source>
        <dbReference type="ARBA" id="ARBA00022532"/>
    </source>
</evidence>
<evidence type="ECO:0000256" key="9">
    <source>
        <dbReference type="ARBA" id="ARBA00023239"/>
    </source>
</evidence>